<proteinExistence type="predicted"/>
<organism evidence="2">
    <name type="scientific">Sus scrofa</name>
    <name type="common">Pig</name>
    <dbReference type="NCBI Taxonomy" id="9823"/>
    <lineage>
        <taxon>Eukaryota</taxon>
        <taxon>Metazoa</taxon>
        <taxon>Chordata</taxon>
        <taxon>Craniata</taxon>
        <taxon>Vertebrata</taxon>
        <taxon>Euteleostomi</taxon>
        <taxon>Mammalia</taxon>
        <taxon>Eutheria</taxon>
        <taxon>Laurasiatheria</taxon>
        <taxon>Artiodactyla</taxon>
        <taxon>Suina</taxon>
        <taxon>Suidae</taxon>
        <taxon>Sus</taxon>
    </lineage>
</organism>
<feature type="non-terminal residue" evidence="2">
    <location>
        <position position="1"/>
    </location>
</feature>
<feature type="non-terminal residue" evidence="2">
    <location>
        <position position="48"/>
    </location>
</feature>
<dbReference type="EMBL" id="AM922335">
    <property type="protein sequence ID" value="CAP58432.1"/>
    <property type="molecule type" value="Genomic_DNA"/>
</dbReference>
<accession>B0BK73</accession>
<evidence type="ECO:0000256" key="1">
    <source>
        <dbReference type="SAM" id="MobiDB-lite"/>
    </source>
</evidence>
<gene>
    <name evidence="2" type="primary">ITPR3</name>
</gene>
<feature type="compositionally biased region" description="Basic and acidic residues" evidence="1">
    <location>
        <begin position="36"/>
        <end position="48"/>
    </location>
</feature>
<dbReference type="AlphaFoldDB" id="B0BK73"/>
<keyword evidence="2" id="KW-0675">Receptor</keyword>
<reference evidence="2" key="1">
    <citation type="submission" date="2007-12" db="EMBL/GenBank/DDBJ databases">
        <title>Chromosomal assignment of eight porcine genes involved in apoptosis.</title>
        <authorList>
            <person name="Beuermann C."/>
            <person name="Germerodt M."/>
            <person name="Beck J."/>
            <person name="Brenig B."/>
            <person name="Knorr C."/>
        </authorList>
    </citation>
    <scope>NUCLEOTIDE SEQUENCE</scope>
</reference>
<sequence>PHHARLCATGLGCPAAALQALQPAPGGHAHQCDVTSSRDHGGEVRAVG</sequence>
<name>B0BK73_PIG</name>
<protein>
    <submittedName>
        <fullName evidence="2">Inositol 1,4,5-triphosphate receptor, type 3</fullName>
    </submittedName>
</protein>
<feature type="region of interest" description="Disordered" evidence="1">
    <location>
        <begin position="24"/>
        <end position="48"/>
    </location>
</feature>
<evidence type="ECO:0000313" key="2">
    <source>
        <dbReference type="EMBL" id="CAP58432.1"/>
    </source>
</evidence>